<sequence>MTVRLVGAGLPRTGTSSLRAALQLLLGGPVYHMREVFARPEHVPTWVAAIQGSPPVWDDFLAGYVAGVDTPFSSCWRDLAGAYPDAPVLLSHRASAEVWHRSMDVTVLARTRELLAGTDPDDPDGPLGDPLAPLFRVMFDGVITDVDDPADAMAGYERRLAEVRAAIAPERLVEWQPGDGWEPLCRALDLPVPDVAFPHENTTADFLARAEQRAREA</sequence>
<evidence type="ECO:0008006" key="3">
    <source>
        <dbReference type="Google" id="ProtNLM"/>
    </source>
</evidence>
<protein>
    <recommendedName>
        <fullName evidence="3">Sulfotransferase family protein</fullName>
    </recommendedName>
</protein>
<dbReference type="InterPro" id="IPR040632">
    <property type="entry name" value="Sulfotransfer_4"/>
</dbReference>
<dbReference type="EMBL" id="CP075371">
    <property type="protein sequence ID" value="QVT81453.1"/>
    <property type="molecule type" value="Genomic_DNA"/>
</dbReference>
<reference evidence="1 2" key="1">
    <citation type="submission" date="2021-05" db="EMBL/GenBank/DDBJ databases">
        <title>Complete genome of Nocardioides aquaticus KCTC 9944T isolated from meromictic and hypersaline Ekho Lake, Antarctica.</title>
        <authorList>
            <person name="Hwang K."/>
            <person name="Kim K.M."/>
            <person name="Choe H."/>
        </authorList>
    </citation>
    <scope>NUCLEOTIDE SEQUENCE [LARGE SCALE GENOMIC DNA]</scope>
    <source>
        <strain evidence="1 2">KCTC 9944</strain>
    </source>
</reference>
<dbReference type="Pfam" id="PF17784">
    <property type="entry name" value="Sulfotransfer_4"/>
    <property type="match status" value="1"/>
</dbReference>
<dbReference type="PANTHER" id="PTHR36978">
    <property type="entry name" value="P-LOOP CONTAINING NUCLEOTIDE TRIPHOSPHATE HYDROLASE"/>
    <property type="match status" value="1"/>
</dbReference>
<gene>
    <name evidence="1" type="ORF">ENKNEFLB_03863</name>
</gene>
<dbReference type="SUPFAM" id="SSF52540">
    <property type="entry name" value="P-loop containing nucleoside triphosphate hydrolases"/>
    <property type="match status" value="1"/>
</dbReference>
<evidence type="ECO:0000313" key="1">
    <source>
        <dbReference type="EMBL" id="QVT81453.1"/>
    </source>
</evidence>
<dbReference type="RefSeq" id="WP_214056827.1">
    <property type="nucleotide sequence ID" value="NZ_BAAAHS010000011.1"/>
</dbReference>
<accession>A0ABX8ER52</accession>
<dbReference type="InterPro" id="IPR027417">
    <property type="entry name" value="P-loop_NTPase"/>
</dbReference>
<name>A0ABX8ER52_9ACTN</name>
<evidence type="ECO:0000313" key="2">
    <source>
        <dbReference type="Proteomes" id="UP000679307"/>
    </source>
</evidence>
<organism evidence="1 2">
    <name type="scientific">Nocardioides aquaticus</name>
    <dbReference type="NCBI Taxonomy" id="160826"/>
    <lineage>
        <taxon>Bacteria</taxon>
        <taxon>Bacillati</taxon>
        <taxon>Actinomycetota</taxon>
        <taxon>Actinomycetes</taxon>
        <taxon>Propionibacteriales</taxon>
        <taxon>Nocardioidaceae</taxon>
        <taxon>Nocardioides</taxon>
    </lineage>
</organism>
<keyword evidence="2" id="KW-1185">Reference proteome</keyword>
<dbReference type="Proteomes" id="UP000679307">
    <property type="component" value="Chromosome"/>
</dbReference>
<dbReference type="Gene3D" id="3.40.50.300">
    <property type="entry name" value="P-loop containing nucleotide triphosphate hydrolases"/>
    <property type="match status" value="1"/>
</dbReference>
<dbReference type="PANTHER" id="PTHR36978:SF4">
    <property type="entry name" value="P-LOOP CONTAINING NUCLEOSIDE TRIPHOSPHATE HYDROLASE PROTEIN"/>
    <property type="match status" value="1"/>
</dbReference>
<proteinExistence type="predicted"/>